<dbReference type="EMBL" id="CP090892">
    <property type="protein sequence ID" value="ULU08017.1"/>
    <property type="molecule type" value="Genomic_DNA"/>
</dbReference>
<dbReference type="AlphaFoldDB" id="A0AAE9IVU8"/>
<name>A0AAE9IVU8_CAEBR</name>
<protein>
    <submittedName>
        <fullName evidence="1">Uncharacterized protein</fullName>
    </submittedName>
</protein>
<dbReference type="InterPro" id="IPR013761">
    <property type="entry name" value="SAM/pointed_sf"/>
</dbReference>
<gene>
    <name evidence="1" type="ORF">L3Y34_019232</name>
</gene>
<accession>A0AAE9IVU8</accession>
<reference evidence="1 2" key="1">
    <citation type="submission" date="2022-05" db="EMBL/GenBank/DDBJ databases">
        <title>Chromosome-level reference genomes for two strains of Caenorhabditis briggsae: an improved platform for comparative genomics.</title>
        <authorList>
            <person name="Stevens L."/>
            <person name="Andersen E.C."/>
        </authorList>
    </citation>
    <scope>NUCLEOTIDE SEQUENCE [LARGE SCALE GENOMIC DNA]</scope>
    <source>
        <strain evidence="1">QX1410_ONT</strain>
        <tissue evidence="1">Whole-organism</tissue>
    </source>
</reference>
<proteinExistence type="predicted"/>
<sequence length="217" mass="25637">MSFNLSRNGFSIRSPPRFPRLRKWIHRLLCIRGGVRAVVEDDQEDWPMGQIEERSRIRRRAEAARGMAERREGSVVREPSLSVVEEEGVIDEEIIEAFDDVILDDVLDFSLMDQSFRLPRLFPTIRNVIIPPGATVNYNLWTPDDVFDWLRMFLPMDVALFWFFLKQQISGNQLWFCFLNKETALEWWEENNITVGIGMKVRMTLGRVHNIFYGYEY</sequence>
<dbReference type="SUPFAM" id="SSF47769">
    <property type="entry name" value="SAM/Pointed domain"/>
    <property type="match status" value="1"/>
</dbReference>
<evidence type="ECO:0000313" key="1">
    <source>
        <dbReference type="EMBL" id="ULU08017.1"/>
    </source>
</evidence>
<organism evidence="1 2">
    <name type="scientific">Caenorhabditis briggsae</name>
    <dbReference type="NCBI Taxonomy" id="6238"/>
    <lineage>
        <taxon>Eukaryota</taxon>
        <taxon>Metazoa</taxon>
        <taxon>Ecdysozoa</taxon>
        <taxon>Nematoda</taxon>
        <taxon>Chromadorea</taxon>
        <taxon>Rhabditida</taxon>
        <taxon>Rhabditina</taxon>
        <taxon>Rhabditomorpha</taxon>
        <taxon>Rhabditoidea</taxon>
        <taxon>Rhabditidae</taxon>
        <taxon>Peloderinae</taxon>
        <taxon>Caenorhabditis</taxon>
    </lineage>
</organism>
<dbReference type="Proteomes" id="UP000827892">
    <property type="component" value="Chromosome II"/>
</dbReference>
<evidence type="ECO:0000313" key="2">
    <source>
        <dbReference type="Proteomes" id="UP000827892"/>
    </source>
</evidence>